<evidence type="ECO:0000313" key="3">
    <source>
        <dbReference type="Proteomes" id="UP001209681"/>
    </source>
</evidence>
<gene>
    <name evidence="2" type="ORF">OOT00_00905</name>
</gene>
<evidence type="ECO:0000313" key="2">
    <source>
        <dbReference type="EMBL" id="MCW7752538.1"/>
    </source>
</evidence>
<sequence length="104" mass="11456">MDCFFGCVLILLFFMGAGGKLRPVAFRSEKGNPGDFVSVSAKRPGKKEPHRGGAGIKESVFSIAEPYFGRAKKEVASVPLGKSQDPDGIELLCREWWLFSGKYR</sequence>
<name>A0ABT3N500_9BACT</name>
<keyword evidence="3" id="KW-1185">Reference proteome</keyword>
<accession>A0ABT3N500</accession>
<feature type="region of interest" description="Disordered" evidence="1">
    <location>
        <begin position="31"/>
        <end position="54"/>
    </location>
</feature>
<dbReference type="EMBL" id="JAPFPW010000001">
    <property type="protein sequence ID" value="MCW7752538.1"/>
    <property type="molecule type" value="Genomic_DNA"/>
</dbReference>
<protein>
    <submittedName>
        <fullName evidence="2">Uncharacterized protein</fullName>
    </submittedName>
</protein>
<evidence type="ECO:0000256" key="1">
    <source>
        <dbReference type="SAM" id="MobiDB-lite"/>
    </source>
</evidence>
<reference evidence="2 3" key="1">
    <citation type="submission" date="2022-11" db="EMBL/GenBank/DDBJ databases">
        <title>Desulfobotulus tamanensis H1 sp. nov. - anaerobic, alkaliphilic, sulphate reducing bacterium isolated from terrestrial mud volcano.</title>
        <authorList>
            <person name="Frolova A."/>
            <person name="Merkel A.Y."/>
            <person name="Slobodkin A.I."/>
        </authorList>
    </citation>
    <scope>NUCLEOTIDE SEQUENCE [LARGE SCALE GENOMIC DNA]</scope>
    <source>
        <strain evidence="2 3">H1</strain>
    </source>
</reference>
<dbReference type="Proteomes" id="UP001209681">
    <property type="component" value="Unassembled WGS sequence"/>
</dbReference>
<organism evidence="2 3">
    <name type="scientific">Desulfobotulus pelophilus</name>
    <dbReference type="NCBI Taxonomy" id="2823377"/>
    <lineage>
        <taxon>Bacteria</taxon>
        <taxon>Pseudomonadati</taxon>
        <taxon>Thermodesulfobacteriota</taxon>
        <taxon>Desulfobacteria</taxon>
        <taxon>Desulfobacterales</taxon>
        <taxon>Desulfobacteraceae</taxon>
        <taxon>Desulfobotulus</taxon>
    </lineage>
</organism>
<proteinExistence type="predicted"/>
<dbReference type="RefSeq" id="WP_265423405.1">
    <property type="nucleotide sequence ID" value="NZ_JAPFPW010000001.1"/>
</dbReference>
<comment type="caution">
    <text evidence="2">The sequence shown here is derived from an EMBL/GenBank/DDBJ whole genome shotgun (WGS) entry which is preliminary data.</text>
</comment>